<keyword evidence="7" id="KW-1185">Reference proteome</keyword>
<gene>
    <name evidence="5" type="primary">ubiE</name>
    <name evidence="6" type="ORF">MMH89_01565</name>
</gene>
<keyword evidence="1 5" id="KW-0474">Menaquinone biosynthesis</keyword>
<organism evidence="6 7">
    <name type="scientific">Candidatus Comchoanobacter bicostacola</name>
    <dbReference type="NCBI Taxonomy" id="2919598"/>
    <lineage>
        <taxon>Bacteria</taxon>
        <taxon>Pseudomonadati</taxon>
        <taxon>Pseudomonadota</taxon>
        <taxon>Gammaproteobacteria</taxon>
        <taxon>Candidatus Comchoanobacterales</taxon>
        <taxon>Candidatus Comchoanobacteraceae</taxon>
        <taxon>Candidatus Comchoanobacter</taxon>
    </lineage>
</organism>
<reference evidence="6 7" key="1">
    <citation type="journal article" date="2022" name="Nat. Microbiol.">
        <title>The microbiome of a bacterivorous marine choanoflagellate contains a resource-demanding obligate bacterial associate.</title>
        <authorList>
            <person name="Needham D.M."/>
            <person name="Poirier C."/>
            <person name="Bachy C."/>
            <person name="George E.E."/>
            <person name="Wilken S."/>
            <person name="Yung C.C.M."/>
            <person name="Limardo A.J."/>
            <person name="Morando M."/>
            <person name="Sudek L."/>
            <person name="Malmstrom R.R."/>
            <person name="Keeling P.J."/>
            <person name="Santoro A.E."/>
            <person name="Worden A.Z."/>
        </authorList>
    </citation>
    <scope>NUCLEOTIDE SEQUENCE [LARGE SCALE GENOMIC DNA]</scope>
    <source>
        <strain evidence="6 7">Comchoano-1</strain>
    </source>
</reference>
<dbReference type="GO" id="GO:0008168">
    <property type="term" value="F:methyltransferase activity"/>
    <property type="evidence" value="ECO:0007669"/>
    <property type="project" value="UniProtKB-KW"/>
</dbReference>
<evidence type="ECO:0000313" key="7">
    <source>
        <dbReference type="Proteomes" id="UP001055955"/>
    </source>
</evidence>
<comment type="similarity">
    <text evidence="5">Belongs to the class I-like SAM-binding methyltransferase superfamily. MenG/UbiE family.</text>
</comment>
<comment type="function">
    <text evidence="5">Methyltransferase required for the conversion of demethylmenaquinol (DMKH2) to menaquinol (MKH2) and the conversion of 2-polyprenyl-6-methoxy-1,4-benzoquinol (DDMQH2) to 2-polyprenyl-3-methyl-6-methoxy-1,4-benzoquinol (DMQH2).</text>
</comment>
<proteinExistence type="inferred from homology"/>
<dbReference type="HAMAP" id="MF_01813">
    <property type="entry name" value="MenG_UbiE_methyltr"/>
    <property type="match status" value="1"/>
</dbReference>
<keyword evidence="6" id="KW-0830">Ubiquinone</keyword>
<dbReference type="NCBIfam" id="TIGR01934">
    <property type="entry name" value="MenG_MenH_UbiE"/>
    <property type="match status" value="1"/>
</dbReference>
<comment type="caution">
    <text evidence="5">Lacks conserved residue(s) required for the propagation of feature annotation.</text>
</comment>
<evidence type="ECO:0000256" key="4">
    <source>
        <dbReference type="ARBA" id="ARBA00022691"/>
    </source>
</evidence>
<evidence type="ECO:0000313" key="6">
    <source>
        <dbReference type="EMBL" id="UTC24839.1"/>
    </source>
</evidence>
<name>A0ABY5DKP1_9GAMM</name>
<dbReference type="SUPFAM" id="SSF53335">
    <property type="entry name" value="S-adenosyl-L-methionine-dependent methyltransferases"/>
    <property type="match status" value="1"/>
</dbReference>
<comment type="pathway">
    <text evidence="5">Quinol/quinone metabolism; menaquinone biosynthesis; menaquinol from 1,4-dihydroxy-2-naphthoate: step 2/2.</text>
</comment>
<keyword evidence="2 5" id="KW-0489">Methyltransferase</keyword>
<dbReference type="EMBL" id="CP092900">
    <property type="protein sequence ID" value="UTC24839.1"/>
    <property type="molecule type" value="Genomic_DNA"/>
</dbReference>
<keyword evidence="3 5" id="KW-0808">Transferase</keyword>
<dbReference type="CDD" id="cd02440">
    <property type="entry name" value="AdoMet_MTases"/>
    <property type="match status" value="1"/>
</dbReference>
<keyword evidence="4 5" id="KW-0949">S-adenosyl-L-methionine</keyword>
<evidence type="ECO:0000256" key="2">
    <source>
        <dbReference type="ARBA" id="ARBA00022603"/>
    </source>
</evidence>
<comment type="catalytic activity">
    <reaction evidence="5">
        <text>a 2-methoxy-6-(all-trans-polyprenyl)benzene-1,4-diol + S-adenosyl-L-methionine = a 5-methoxy-2-methyl-3-(all-trans-polyprenyl)benzene-1,4-diol + S-adenosyl-L-homocysteine + H(+)</text>
        <dbReference type="Rhea" id="RHEA:28286"/>
        <dbReference type="Rhea" id="RHEA-COMP:10858"/>
        <dbReference type="Rhea" id="RHEA-COMP:10859"/>
        <dbReference type="ChEBI" id="CHEBI:15378"/>
        <dbReference type="ChEBI" id="CHEBI:57856"/>
        <dbReference type="ChEBI" id="CHEBI:59789"/>
        <dbReference type="ChEBI" id="CHEBI:84166"/>
        <dbReference type="ChEBI" id="CHEBI:84167"/>
        <dbReference type="EC" id="2.1.1.201"/>
    </reaction>
</comment>
<dbReference type="PROSITE" id="PS51608">
    <property type="entry name" value="SAM_MT_UBIE"/>
    <property type="match status" value="1"/>
</dbReference>
<accession>A0ABY5DKP1</accession>
<dbReference type="Pfam" id="PF01209">
    <property type="entry name" value="Ubie_methyltran"/>
    <property type="match status" value="1"/>
</dbReference>
<feature type="binding site" evidence="5">
    <location>
        <position position="87"/>
    </location>
    <ligand>
        <name>S-adenosyl-L-methionine</name>
        <dbReference type="ChEBI" id="CHEBI:59789"/>
    </ligand>
</feature>
<comment type="catalytic activity">
    <reaction evidence="5">
        <text>a 2-demethylmenaquinol + S-adenosyl-L-methionine = a menaquinol + S-adenosyl-L-homocysteine + H(+)</text>
        <dbReference type="Rhea" id="RHEA:42640"/>
        <dbReference type="Rhea" id="RHEA-COMP:9539"/>
        <dbReference type="Rhea" id="RHEA-COMP:9563"/>
        <dbReference type="ChEBI" id="CHEBI:15378"/>
        <dbReference type="ChEBI" id="CHEBI:18151"/>
        <dbReference type="ChEBI" id="CHEBI:55437"/>
        <dbReference type="ChEBI" id="CHEBI:57856"/>
        <dbReference type="ChEBI" id="CHEBI:59789"/>
        <dbReference type="EC" id="2.1.1.163"/>
    </reaction>
</comment>
<dbReference type="InterPro" id="IPR029063">
    <property type="entry name" value="SAM-dependent_MTases_sf"/>
</dbReference>
<dbReference type="EC" id="2.1.1.201" evidence="5"/>
<dbReference type="GO" id="GO:0032259">
    <property type="term" value="P:methylation"/>
    <property type="evidence" value="ECO:0007669"/>
    <property type="project" value="UniProtKB-KW"/>
</dbReference>
<dbReference type="PANTHER" id="PTHR43591">
    <property type="entry name" value="METHYLTRANSFERASE"/>
    <property type="match status" value="1"/>
</dbReference>
<protein>
    <recommendedName>
        <fullName evidence="5">Ubiquinone/menaquinone biosynthesis C-methyltransferase UbiE</fullName>
        <ecNumber evidence="5">2.1.1.163</ecNumber>
        <ecNumber evidence="5">2.1.1.201</ecNumber>
    </recommendedName>
    <alternativeName>
        <fullName evidence="5">2-methoxy-6-polyprenyl-1,4-benzoquinol methylase</fullName>
    </alternativeName>
    <alternativeName>
        <fullName evidence="5">Demethylmenaquinone methyltransferase</fullName>
    </alternativeName>
</protein>
<evidence type="ECO:0000256" key="3">
    <source>
        <dbReference type="ARBA" id="ARBA00022679"/>
    </source>
</evidence>
<comment type="pathway">
    <text evidence="5">Cofactor biosynthesis; ubiquinone biosynthesis.</text>
</comment>
<dbReference type="EC" id="2.1.1.163" evidence="5"/>
<feature type="binding site" evidence="5">
    <location>
        <position position="66"/>
    </location>
    <ligand>
        <name>S-adenosyl-L-methionine</name>
        <dbReference type="ChEBI" id="CHEBI:59789"/>
    </ligand>
</feature>
<sequence length="240" mass="26697">MTDIDLLDDNTKKTKYVNNIFSNVSSYYRLMNNCMSLGSHHLWRKNAVIALDPSPGDHILDLACGTGDASELILPLISTAGSILCADPCTAMLDECKKRINDPRVSYLCTPGESLPTLDPQPNRAIICFGIRNFSNPMQALQRIYQNLTTTGKIVILEFNPPSASSVEYTYQKYLNIMLPKIGRMVANDAESYTYLSDSIQQEPSPDERMALLSSCGFESISYQSLSFGIVGIFEAYKYT</sequence>
<dbReference type="InterPro" id="IPR004033">
    <property type="entry name" value="UbiE/COQ5_MeTrFase"/>
</dbReference>
<evidence type="ECO:0000256" key="5">
    <source>
        <dbReference type="HAMAP-Rule" id="MF_01813"/>
    </source>
</evidence>
<dbReference type="RefSeq" id="WP_258568628.1">
    <property type="nucleotide sequence ID" value="NZ_CP092900.1"/>
</dbReference>
<keyword evidence="5" id="KW-0831">Ubiquinone biosynthesis</keyword>
<dbReference type="Proteomes" id="UP001055955">
    <property type="component" value="Chromosome"/>
</dbReference>
<dbReference type="PANTHER" id="PTHR43591:SF24">
    <property type="entry name" value="2-METHOXY-6-POLYPRENYL-1,4-BENZOQUINOL METHYLASE, MITOCHONDRIAL"/>
    <property type="match status" value="1"/>
</dbReference>
<dbReference type="Gene3D" id="3.40.50.150">
    <property type="entry name" value="Vaccinia Virus protein VP39"/>
    <property type="match status" value="1"/>
</dbReference>
<evidence type="ECO:0000256" key="1">
    <source>
        <dbReference type="ARBA" id="ARBA00022428"/>
    </source>
</evidence>